<dbReference type="PANTHER" id="PTHR43756:SF5">
    <property type="entry name" value="CHOLINE MONOOXYGENASE, CHLOROPLASTIC"/>
    <property type="match status" value="1"/>
</dbReference>
<sequence>MHQAPLQYRPDRHPSESYDDILNRDTRPVPDFLRQGPTPDLGSAPVPAANYFSPEYFAKEVECLWPRVWQMACREEEIANVGDVQLYDIVGKSFIIARTAPDEIKAFYNSCLHRGRKLATLSGCKPEFRCPFHGFTWNLDGSFKENPIAWDFPQWRDRAMNLPEAKVDTWGGFVFINLDPEAQPLASVLGPLAEHFEGYGYADRYKVVHVAKVVRCNWKVLAEAFMESHHSIATHPQILPFLADANSQYDVLTDFVSRQFSAGGVPSPFVAERNYSAADIVYAMRSTSGGARRRGQSDGNVQVPAGVSARAYAAEQARQELSAEDGWDYSAASDAEMVDALLYNVWPHMSFWAGYAPNLVYRWRPDGLDPERAIMDVMILKRAPKDGPRPPPAGVHELGVDEPWSDAPELGPLVGIFEQDMGNLPFVQEGLRASGTGQVHFGLYSELRIRKLHQMIDRFIAAGERT</sequence>
<dbReference type="PANTHER" id="PTHR43756">
    <property type="entry name" value="CHOLINE MONOOXYGENASE, CHLOROPLASTIC"/>
    <property type="match status" value="1"/>
</dbReference>
<dbReference type="SUPFAM" id="SSF50022">
    <property type="entry name" value="ISP domain"/>
    <property type="match status" value="1"/>
</dbReference>
<evidence type="ECO:0000256" key="6">
    <source>
        <dbReference type="ARBA" id="ARBA00023014"/>
    </source>
</evidence>
<evidence type="ECO:0000256" key="2">
    <source>
        <dbReference type="ARBA" id="ARBA00022714"/>
    </source>
</evidence>
<dbReference type="CDD" id="cd08882">
    <property type="entry name" value="RHO_alpha_C_MupW-like"/>
    <property type="match status" value="1"/>
</dbReference>
<comment type="cofactor">
    <cofactor evidence="1">
        <name>Fe cation</name>
        <dbReference type="ChEBI" id="CHEBI:24875"/>
    </cofactor>
</comment>
<keyword evidence="6" id="KW-0411">Iron-sulfur</keyword>
<reference evidence="9" key="1">
    <citation type="submission" date="2021-04" db="EMBL/GenBank/DDBJ databases">
        <title>The complete genome sequence of Caulobacter sp. S6.</title>
        <authorList>
            <person name="Tang Y."/>
            <person name="Ouyang W."/>
            <person name="Liu Q."/>
            <person name="Huang B."/>
            <person name="Guo Z."/>
            <person name="Lei P."/>
        </authorList>
    </citation>
    <scope>NUCLEOTIDE SEQUENCE</scope>
    <source>
        <strain evidence="9">S6</strain>
    </source>
</reference>
<dbReference type="InterPro" id="IPR017941">
    <property type="entry name" value="Rieske_2Fe-2S"/>
</dbReference>
<dbReference type="GO" id="GO:0051537">
    <property type="term" value="F:2 iron, 2 sulfur cluster binding"/>
    <property type="evidence" value="ECO:0007669"/>
    <property type="project" value="UniProtKB-KW"/>
</dbReference>
<dbReference type="AlphaFoldDB" id="A0A975G4I0"/>
<evidence type="ECO:0000256" key="7">
    <source>
        <dbReference type="SAM" id="MobiDB-lite"/>
    </source>
</evidence>
<evidence type="ECO:0000313" key="10">
    <source>
        <dbReference type="Proteomes" id="UP000676409"/>
    </source>
</evidence>
<dbReference type="PRINTS" id="PR00090">
    <property type="entry name" value="RNGDIOXGNASE"/>
</dbReference>
<evidence type="ECO:0000256" key="1">
    <source>
        <dbReference type="ARBA" id="ARBA00001962"/>
    </source>
</evidence>
<protein>
    <submittedName>
        <fullName evidence="9">Aromatic ring-hydroxylating dioxygenase subunit alpha</fullName>
    </submittedName>
</protein>
<dbReference type="GO" id="GO:0005506">
    <property type="term" value="F:iron ion binding"/>
    <property type="evidence" value="ECO:0007669"/>
    <property type="project" value="InterPro"/>
</dbReference>
<keyword evidence="10" id="KW-1185">Reference proteome</keyword>
<feature type="compositionally biased region" description="Basic and acidic residues" evidence="7">
    <location>
        <begin position="9"/>
        <end position="23"/>
    </location>
</feature>
<dbReference type="RefSeq" id="WP_211940465.1">
    <property type="nucleotide sequence ID" value="NZ_CP073078.1"/>
</dbReference>
<proteinExistence type="predicted"/>
<dbReference type="KEGG" id="caul:KCG34_11375"/>
<keyword evidence="5" id="KW-0408">Iron</keyword>
<gene>
    <name evidence="9" type="ORF">KCG34_11375</name>
</gene>
<dbReference type="Proteomes" id="UP000676409">
    <property type="component" value="Chromosome"/>
</dbReference>
<keyword evidence="3" id="KW-0479">Metal-binding</keyword>
<organism evidence="9 10">
    <name type="scientific">Phenylobacterium montanum</name>
    <dbReference type="NCBI Taxonomy" id="2823693"/>
    <lineage>
        <taxon>Bacteria</taxon>
        <taxon>Pseudomonadati</taxon>
        <taxon>Pseudomonadota</taxon>
        <taxon>Alphaproteobacteria</taxon>
        <taxon>Caulobacterales</taxon>
        <taxon>Caulobacteraceae</taxon>
        <taxon>Phenylobacterium</taxon>
    </lineage>
</organism>
<dbReference type="Pfam" id="PF00848">
    <property type="entry name" value="Ring_hydroxyl_A"/>
    <property type="match status" value="1"/>
</dbReference>
<feature type="region of interest" description="Disordered" evidence="7">
    <location>
        <begin position="1"/>
        <end position="23"/>
    </location>
</feature>
<evidence type="ECO:0000256" key="4">
    <source>
        <dbReference type="ARBA" id="ARBA00023002"/>
    </source>
</evidence>
<dbReference type="EMBL" id="CP073078">
    <property type="protein sequence ID" value="QUD90414.1"/>
    <property type="molecule type" value="Genomic_DNA"/>
</dbReference>
<dbReference type="GO" id="GO:0051213">
    <property type="term" value="F:dioxygenase activity"/>
    <property type="evidence" value="ECO:0007669"/>
    <property type="project" value="UniProtKB-KW"/>
</dbReference>
<dbReference type="InterPro" id="IPR015879">
    <property type="entry name" value="Ring_hydroxy_dOase_asu_C_dom"/>
</dbReference>
<dbReference type="Gene3D" id="3.90.380.10">
    <property type="entry name" value="Naphthalene 1,2-dioxygenase Alpha Subunit, Chain A, domain 1"/>
    <property type="match status" value="1"/>
</dbReference>
<dbReference type="SUPFAM" id="SSF55961">
    <property type="entry name" value="Bet v1-like"/>
    <property type="match status" value="1"/>
</dbReference>
<accession>A0A975G4I0</accession>
<dbReference type="InterPro" id="IPR001663">
    <property type="entry name" value="Rng_hydr_dOase-A"/>
</dbReference>
<evidence type="ECO:0000256" key="5">
    <source>
        <dbReference type="ARBA" id="ARBA00023004"/>
    </source>
</evidence>
<evidence type="ECO:0000256" key="3">
    <source>
        <dbReference type="ARBA" id="ARBA00022723"/>
    </source>
</evidence>
<evidence type="ECO:0000259" key="8">
    <source>
        <dbReference type="PROSITE" id="PS51296"/>
    </source>
</evidence>
<dbReference type="Pfam" id="PF00355">
    <property type="entry name" value="Rieske"/>
    <property type="match status" value="1"/>
</dbReference>
<keyword evidence="2" id="KW-0001">2Fe-2S</keyword>
<dbReference type="InterPro" id="IPR036922">
    <property type="entry name" value="Rieske_2Fe-2S_sf"/>
</dbReference>
<keyword evidence="9" id="KW-0223">Dioxygenase</keyword>
<dbReference type="CDD" id="cd03469">
    <property type="entry name" value="Rieske_RO_Alpha_N"/>
    <property type="match status" value="1"/>
</dbReference>
<dbReference type="PROSITE" id="PS51296">
    <property type="entry name" value="RIESKE"/>
    <property type="match status" value="1"/>
</dbReference>
<keyword evidence="4" id="KW-0560">Oxidoreductase</keyword>
<evidence type="ECO:0000313" key="9">
    <source>
        <dbReference type="EMBL" id="QUD90414.1"/>
    </source>
</evidence>
<name>A0A975G4I0_9CAUL</name>
<dbReference type="Gene3D" id="2.102.10.10">
    <property type="entry name" value="Rieske [2Fe-2S] iron-sulphur domain"/>
    <property type="match status" value="1"/>
</dbReference>
<feature type="domain" description="Rieske" evidence="8">
    <location>
        <begin position="69"/>
        <end position="176"/>
    </location>
</feature>